<name>A0A1P8Q192_9LACO</name>
<organism evidence="1 2">
    <name type="scientific">Companilactobacillus allii</name>
    <dbReference type="NCBI Taxonomy" id="1847728"/>
    <lineage>
        <taxon>Bacteria</taxon>
        <taxon>Bacillati</taxon>
        <taxon>Bacillota</taxon>
        <taxon>Bacilli</taxon>
        <taxon>Lactobacillales</taxon>
        <taxon>Lactobacillaceae</taxon>
        <taxon>Companilactobacillus</taxon>
    </lineage>
</organism>
<evidence type="ECO:0000313" key="1">
    <source>
        <dbReference type="EMBL" id="APX71628.1"/>
    </source>
</evidence>
<keyword evidence="2" id="KW-1185">Reference proteome</keyword>
<dbReference type="KEGG" id="lalw:BTM29_03225"/>
<gene>
    <name evidence="1" type="ORF">BTM29_03225</name>
</gene>
<reference evidence="2" key="1">
    <citation type="submission" date="2016-12" db="EMBL/GenBank/DDBJ databases">
        <authorList>
            <person name="Jung M.Y."/>
            <person name="Lee S.H."/>
        </authorList>
    </citation>
    <scope>NUCLEOTIDE SEQUENCE [LARGE SCALE GENOMIC DNA]</scope>
    <source>
        <strain evidence="2">WiKim39</strain>
    </source>
</reference>
<protein>
    <recommendedName>
        <fullName evidence="3">Xylose isomerase-like TIM barrel domain-containing protein</fullName>
    </recommendedName>
</protein>
<evidence type="ECO:0000313" key="2">
    <source>
        <dbReference type="Proteomes" id="UP000187499"/>
    </source>
</evidence>
<dbReference type="SUPFAM" id="SSF51658">
    <property type="entry name" value="Xylose isomerase-like"/>
    <property type="match status" value="1"/>
</dbReference>
<accession>A0A1P8Q192</accession>
<dbReference type="Gene3D" id="3.20.20.150">
    <property type="entry name" value="Divalent-metal-dependent TIM barrel enzymes"/>
    <property type="match status" value="1"/>
</dbReference>
<dbReference type="Proteomes" id="UP000187499">
    <property type="component" value="Chromosome"/>
</dbReference>
<proteinExistence type="predicted"/>
<dbReference type="InterPro" id="IPR036237">
    <property type="entry name" value="Xyl_isomerase-like_sf"/>
</dbReference>
<sequence length="247" mass="28644">MLVSINTAVFSNEVHSGSSQFSCLKELVNKPIDNIEVRGEFFDDKTKDDELNKIDELCQQNNWKFFYSIPEELFQTNVINNNLIEYLKMADKHNIDHLKISMGDSSNITQNQLNDLTKLLKQFKTNVTIENQPNDNGTIENFTEQLSKLKEAKVPLGYTFDSGNWYWIYECPSNAFSVFNNDITVFHLKDIKDKETVMLDTGATDWKNMLLKLSDEIPVFLEYEISPKHLDEQIQQVNEILSNRVKS</sequence>
<dbReference type="STRING" id="1847728.BTM29_03225"/>
<dbReference type="RefSeq" id="WP_076614132.1">
    <property type="nucleotide sequence ID" value="NZ_CP019323.1"/>
</dbReference>
<evidence type="ECO:0008006" key="3">
    <source>
        <dbReference type="Google" id="ProtNLM"/>
    </source>
</evidence>
<dbReference type="OrthoDB" id="2237247at2"/>
<dbReference type="AlphaFoldDB" id="A0A1P8Q192"/>
<dbReference type="EMBL" id="CP019323">
    <property type="protein sequence ID" value="APX71628.1"/>
    <property type="molecule type" value="Genomic_DNA"/>
</dbReference>